<evidence type="ECO:0000313" key="3">
    <source>
        <dbReference type="Proteomes" id="UP001447188"/>
    </source>
</evidence>
<evidence type="ECO:0000256" key="1">
    <source>
        <dbReference type="SAM" id="MobiDB-lite"/>
    </source>
</evidence>
<name>A0ABR3GG74_9PEZI</name>
<protein>
    <submittedName>
        <fullName evidence="2">Uncharacterized protein</fullName>
    </submittedName>
</protein>
<reference evidence="2 3" key="1">
    <citation type="submission" date="2024-02" db="EMBL/GenBank/DDBJ databases">
        <title>Discinaceae phylogenomics.</title>
        <authorList>
            <person name="Dirks A.C."/>
            <person name="James T.Y."/>
        </authorList>
    </citation>
    <scope>NUCLEOTIDE SEQUENCE [LARGE SCALE GENOMIC DNA]</scope>
    <source>
        <strain evidence="2 3">ACD0624</strain>
    </source>
</reference>
<comment type="caution">
    <text evidence="2">The sequence shown here is derived from an EMBL/GenBank/DDBJ whole genome shotgun (WGS) entry which is preliminary data.</text>
</comment>
<accession>A0ABR3GG74</accession>
<evidence type="ECO:0000313" key="2">
    <source>
        <dbReference type="EMBL" id="KAL0634808.1"/>
    </source>
</evidence>
<sequence>MASSYYPYIPTSLPTTTGSTHTIDLATPLPTGYSPGIPTIMTHIWEGLSAPARAGIIISAAPQATPAPPVQEVQTPAAHYLPYTDHATGGEEQQQRPVVYEVSA</sequence>
<feature type="region of interest" description="Disordered" evidence="1">
    <location>
        <begin position="82"/>
        <end position="104"/>
    </location>
</feature>
<keyword evidence="3" id="KW-1185">Reference proteome</keyword>
<proteinExistence type="predicted"/>
<dbReference type="Proteomes" id="UP001447188">
    <property type="component" value="Unassembled WGS sequence"/>
</dbReference>
<organism evidence="2 3">
    <name type="scientific">Discina gigas</name>
    <dbReference type="NCBI Taxonomy" id="1032678"/>
    <lineage>
        <taxon>Eukaryota</taxon>
        <taxon>Fungi</taxon>
        <taxon>Dikarya</taxon>
        <taxon>Ascomycota</taxon>
        <taxon>Pezizomycotina</taxon>
        <taxon>Pezizomycetes</taxon>
        <taxon>Pezizales</taxon>
        <taxon>Discinaceae</taxon>
        <taxon>Discina</taxon>
    </lineage>
</organism>
<dbReference type="EMBL" id="JBBBZM010000084">
    <property type="protein sequence ID" value="KAL0634808.1"/>
    <property type="molecule type" value="Genomic_DNA"/>
</dbReference>
<gene>
    <name evidence="2" type="ORF">Q9L58_006241</name>
</gene>